<protein>
    <submittedName>
        <fullName evidence="4">Uncharacterized protein</fullName>
    </submittedName>
</protein>
<evidence type="ECO:0000313" key="5">
    <source>
        <dbReference type="Proteomes" id="UP001199106"/>
    </source>
</evidence>
<dbReference type="EMBL" id="JAANER010000001">
    <property type="protein sequence ID" value="KAG9195587.1"/>
    <property type="molecule type" value="Genomic_DNA"/>
</dbReference>
<feature type="region of interest" description="Disordered" evidence="2">
    <location>
        <begin position="853"/>
        <end position="879"/>
    </location>
</feature>
<feature type="compositionally biased region" description="Polar residues" evidence="2">
    <location>
        <begin position="486"/>
        <end position="496"/>
    </location>
</feature>
<organism evidence="4 5">
    <name type="scientific">Alternaria panax</name>
    <dbReference type="NCBI Taxonomy" id="48097"/>
    <lineage>
        <taxon>Eukaryota</taxon>
        <taxon>Fungi</taxon>
        <taxon>Dikarya</taxon>
        <taxon>Ascomycota</taxon>
        <taxon>Pezizomycotina</taxon>
        <taxon>Dothideomycetes</taxon>
        <taxon>Pleosporomycetidae</taxon>
        <taxon>Pleosporales</taxon>
        <taxon>Pleosporineae</taxon>
        <taxon>Pleosporaceae</taxon>
        <taxon>Alternaria</taxon>
        <taxon>Alternaria sect. Panax</taxon>
    </lineage>
</organism>
<dbReference type="AlphaFoldDB" id="A0AAD4IJ91"/>
<reference evidence="4" key="1">
    <citation type="submission" date="2021-07" db="EMBL/GenBank/DDBJ databases">
        <title>Genome Resource of American Ginseng Black Spot Pathogen Alternaria panax.</title>
        <authorList>
            <person name="Qiu C."/>
            <person name="Wang W."/>
            <person name="Liu Z."/>
        </authorList>
    </citation>
    <scope>NUCLEOTIDE SEQUENCE</scope>
    <source>
        <strain evidence="4">BNCC115425</strain>
    </source>
</reference>
<feature type="transmembrane region" description="Helical" evidence="3">
    <location>
        <begin position="13"/>
        <end position="33"/>
    </location>
</feature>
<feature type="compositionally biased region" description="Polar residues" evidence="2">
    <location>
        <begin position="615"/>
        <end position="626"/>
    </location>
</feature>
<comment type="caution">
    <text evidence="4">The sequence shown here is derived from an EMBL/GenBank/DDBJ whole genome shotgun (WGS) entry which is preliminary data.</text>
</comment>
<name>A0AAD4IJ91_9PLEO</name>
<evidence type="ECO:0000256" key="1">
    <source>
        <dbReference type="SAM" id="Coils"/>
    </source>
</evidence>
<keyword evidence="3" id="KW-0812">Transmembrane</keyword>
<proteinExistence type="predicted"/>
<sequence>MADVGQLLLQSELFVALGATLFAALPAISSYWLPVIYPNSAPEQFQLSSDAAIATTVTRTATVFPKPTTLTDKVYQTIVQMQTATRTATTTATVPKTIFATVTEQVTSVSTYYDRNYLTKWTHLSVDPATPCTTMFCTPDVTIQSRGTPVSGAHPRRIATLPTTTPEASSWIPCGLFARTLILPLTVSLVGHFIMWFWNPRVSRLLGDVQVLQKTLEARTKSRQNITDKYQTDQADFVKIYEKAEKLTVMVQARDIMLQKLGVTIPDVENGHKELDEHMIANMVQARMNVLVEEKQQLDRLEKDNKGQLAEIKGLEETIKTRLSDYYVPGVRRSFDSLLYDKQIEINKLREAIHNSDLIKNIKEDHVFHQKKHVELGEKDTKLSELQPLREEVGVLREALVKAKEENVRIEEEKRAKSIADERRWSDARAILRKEQSGEIRALKERHTNRAADLESRLEEKAEEINTQRNKIAILNAQLHKARCSPASSHETQQPRSSHRANIEAPRQRFTNVSSEQNVSTESDDYFRRELVKADQDKEKAENNLKFLSKLYQDALAKQETLENQNAEDEKHCTNEKNLLRQRVAELEKILKEAAQKHDSQSYVVTGPLTDELQPGSTTPESSSRANEAFHEQLKKQVVDLRAQVASLSKDVQVKEVKEGELSTQISTSRAQLEAKLAQEQAVSTQVATLVQQRDTTMEENTDVKKQLEEAISKGEAVWSELRELKGTNTDLQVQCDRLHKQGVHEINSRDQQIFKLQTDVTTGNQAIGGLEQQLSVLKAANENGKQVIYGQQATINAVPTQAEALKKELRVEKDRYLIDVNGLKNDIDHLERELEKEQDGRKNDVKLAREREAKAIDDERRKRQQEINDLKNSQDSSTIKKLQKDVEDYKMENTDLRANGKKDWMNILLRKENELRKRKAELDEANGRIRHWHRLYNLFHRKAEGLERNQKYKAGEVTYTEARAGLFMGSDVNISDAMEKCVKLTEYLEARVASLDEELDRLRKYDEQVVEEEMDMYEKME</sequence>
<feature type="region of interest" description="Disordered" evidence="2">
    <location>
        <begin position="484"/>
        <end position="503"/>
    </location>
</feature>
<feature type="coiled-coil region" evidence="1">
    <location>
        <begin position="284"/>
        <end position="318"/>
    </location>
</feature>
<keyword evidence="3" id="KW-0472">Membrane</keyword>
<feature type="coiled-coil region" evidence="1">
    <location>
        <begin position="444"/>
        <end position="478"/>
    </location>
</feature>
<dbReference type="Proteomes" id="UP001199106">
    <property type="component" value="Unassembled WGS sequence"/>
</dbReference>
<evidence type="ECO:0000313" key="4">
    <source>
        <dbReference type="EMBL" id="KAG9195587.1"/>
    </source>
</evidence>
<evidence type="ECO:0000256" key="3">
    <source>
        <dbReference type="SAM" id="Phobius"/>
    </source>
</evidence>
<keyword evidence="3" id="KW-1133">Transmembrane helix</keyword>
<evidence type="ECO:0000256" key="2">
    <source>
        <dbReference type="SAM" id="MobiDB-lite"/>
    </source>
</evidence>
<feature type="coiled-coil region" evidence="1">
    <location>
        <begin position="531"/>
        <end position="597"/>
    </location>
</feature>
<feature type="compositionally biased region" description="Basic and acidic residues" evidence="2">
    <location>
        <begin position="853"/>
        <end position="870"/>
    </location>
</feature>
<feature type="region of interest" description="Disordered" evidence="2">
    <location>
        <begin position="607"/>
        <end position="628"/>
    </location>
</feature>
<keyword evidence="1" id="KW-0175">Coiled coil</keyword>
<accession>A0AAD4IJ91</accession>
<keyword evidence="5" id="KW-1185">Reference proteome</keyword>
<gene>
    <name evidence="4" type="ORF">G6011_00708</name>
</gene>